<dbReference type="Gene3D" id="1.10.530.40">
    <property type="match status" value="1"/>
</dbReference>
<dbReference type="InterPro" id="IPR023346">
    <property type="entry name" value="Lysozyme-like_dom_sf"/>
</dbReference>
<evidence type="ECO:0000313" key="3">
    <source>
        <dbReference type="EMBL" id="SVA72156.1"/>
    </source>
</evidence>
<evidence type="ECO:0000256" key="2">
    <source>
        <dbReference type="ARBA" id="ARBA00022638"/>
    </source>
</evidence>
<gene>
    <name evidence="3" type="ORF">METZ01_LOCUS125010</name>
</gene>
<protein>
    <recommendedName>
        <fullName evidence="4">Lysozyme</fullName>
    </recommendedName>
</protein>
<dbReference type="AlphaFoldDB" id="A0A381Y4V6"/>
<dbReference type="GO" id="GO:0042742">
    <property type="term" value="P:defense response to bacterium"/>
    <property type="evidence" value="ECO:0007669"/>
    <property type="project" value="UniProtKB-KW"/>
</dbReference>
<dbReference type="InterPro" id="IPR023347">
    <property type="entry name" value="Lysozyme_dom_sf"/>
</dbReference>
<proteinExistence type="predicted"/>
<dbReference type="EMBL" id="UINC01017413">
    <property type="protein sequence ID" value="SVA72156.1"/>
    <property type="molecule type" value="Genomic_DNA"/>
</dbReference>
<organism evidence="3">
    <name type="scientific">marine metagenome</name>
    <dbReference type="NCBI Taxonomy" id="408172"/>
    <lineage>
        <taxon>unclassified sequences</taxon>
        <taxon>metagenomes</taxon>
        <taxon>ecological metagenomes</taxon>
    </lineage>
</organism>
<dbReference type="InterPro" id="IPR002196">
    <property type="entry name" value="Glyco_hydro_24"/>
</dbReference>
<dbReference type="Pfam" id="PF00959">
    <property type="entry name" value="Phage_lysozyme"/>
    <property type="match status" value="1"/>
</dbReference>
<keyword evidence="1" id="KW-0929">Antimicrobial</keyword>
<dbReference type="GO" id="GO:0009253">
    <property type="term" value="P:peptidoglycan catabolic process"/>
    <property type="evidence" value="ECO:0007669"/>
    <property type="project" value="InterPro"/>
</dbReference>
<dbReference type="GO" id="GO:0003796">
    <property type="term" value="F:lysozyme activity"/>
    <property type="evidence" value="ECO:0007669"/>
    <property type="project" value="InterPro"/>
</dbReference>
<name>A0A381Y4V6_9ZZZZ</name>
<reference evidence="3" key="1">
    <citation type="submission" date="2018-05" db="EMBL/GenBank/DDBJ databases">
        <authorList>
            <person name="Lanie J.A."/>
            <person name="Ng W.-L."/>
            <person name="Kazmierczak K.M."/>
            <person name="Andrzejewski T.M."/>
            <person name="Davidsen T.M."/>
            <person name="Wayne K.J."/>
            <person name="Tettelin H."/>
            <person name="Glass J.I."/>
            <person name="Rusch D."/>
            <person name="Podicherti R."/>
            <person name="Tsui H.-C.T."/>
            <person name="Winkler M.E."/>
        </authorList>
    </citation>
    <scope>NUCLEOTIDE SEQUENCE</scope>
</reference>
<dbReference type="PANTHER" id="PTHR37406">
    <property type="entry name" value="T4-TYPE LYSOZYME 1-RELATED"/>
    <property type="match status" value="1"/>
</dbReference>
<keyword evidence="2" id="KW-0081">Bacteriolytic enzyme</keyword>
<dbReference type="GO" id="GO:0031640">
    <property type="term" value="P:killing of cells of another organism"/>
    <property type="evidence" value="ECO:0007669"/>
    <property type="project" value="UniProtKB-KW"/>
</dbReference>
<sequence>MKKYILLKNRIKKNEGYKSFAYFDQLGFPTIGYGHLIKTNEKIFFTQRFSKKFLLNLFNLDFCEAVTQYEKYYYKYNFSNNIREVLIEMIFQIGISGQRKFSKMNEYLKNNHIFMASLEMINSLWYSQTPKRVDDLINILLKRHNEKKTR</sequence>
<evidence type="ECO:0008006" key="4">
    <source>
        <dbReference type="Google" id="ProtNLM"/>
    </source>
</evidence>
<dbReference type="PANTHER" id="PTHR37406:SF1">
    <property type="entry name" value="T4-TYPE LYSOZYME 1-RELATED"/>
    <property type="match status" value="1"/>
</dbReference>
<dbReference type="SUPFAM" id="SSF53955">
    <property type="entry name" value="Lysozyme-like"/>
    <property type="match status" value="1"/>
</dbReference>
<evidence type="ECO:0000256" key="1">
    <source>
        <dbReference type="ARBA" id="ARBA00022529"/>
    </source>
</evidence>
<accession>A0A381Y4V6</accession>
<dbReference type="GO" id="GO:0016998">
    <property type="term" value="P:cell wall macromolecule catabolic process"/>
    <property type="evidence" value="ECO:0007669"/>
    <property type="project" value="InterPro"/>
</dbReference>
<dbReference type="InterPro" id="IPR052619">
    <property type="entry name" value="Phage_lysozyme-like"/>
</dbReference>